<dbReference type="GO" id="GO:0008308">
    <property type="term" value="F:voltage-gated monoatomic anion channel activity"/>
    <property type="evidence" value="ECO:0007669"/>
    <property type="project" value="InterPro"/>
</dbReference>
<evidence type="ECO:0000256" key="1">
    <source>
        <dbReference type="ARBA" id="ARBA00004294"/>
    </source>
</evidence>
<keyword evidence="6" id="KW-1000">Mitochondrion outer membrane</keyword>
<evidence type="ECO:0000256" key="9">
    <source>
        <dbReference type="ARBA" id="ARBA00023128"/>
    </source>
</evidence>
<reference evidence="11" key="1">
    <citation type="submission" date="2025-05" db="UniProtKB">
        <authorList>
            <consortium name="RefSeq"/>
        </authorList>
    </citation>
    <scope>NUCLEOTIDE SEQUENCE [LARGE SCALE GENOMIC DNA]</scope>
    <source>
        <strain evidence="11">14028-0561.14</strain>
    </source>
</reference>
<dbReference type="Gene3D" id="2.40.160.10">
    <property type="entry name" value="Porin"/>
    <property type="match status" value="1"/>
</dbReference>
<dbReference type="GO" id="GO:0046930">
    <property type="term" value="C:pore complex"/>
    <property type="evidence" value="ECO:0007669"/>
    <property type="project" value="UniProtKB-KW"/>
</dbReference>
<dbReference type="PANTHER" id="PTHR11743:SF70">
    <property type="entry name" value="GH26960P-RELATED"/>
    <property type="match status" value="1"/>
</dbReference>
<keyword evidence="10" id="KW-0472">Membrane</keyword>
<comment type="subcellular location">
    <subcellularLocation>
        <location evidence="1">Mitochondrion outer membrane</location>
    </subcellularLocation>
</comment>
<dbReference type="RefSeq" id="XP_017025930.1">
    <property type="nucleotide sequence ID" value="XM_017170441.3"/>
</dbReference>
<evidence type="ECO:0000256" key="5">
    <source>
        <dbReference type="ARBA" id="ARBA00022692"/>
    </source>
</evidence>
<keyword evidence="9" id="KW-0496">Mitochondrion</keyword>
<keyword evidence="5" id="KW-0812">Transmembrane</keyword>
<dbReference type="Pfam" id="PF01459">
    <property type="entry name" value="Porin_3"/>
    <property type="match status" value="1"/>
</dbReference>
<keyword evidence="7" id="KW-0406">Ion transport</keyword>
<evidence type="ECO:0000256" key="10">
    <source>
        <dbReference type="ARBA" id="ARBA00023136"/>
    </source>
</evidence>
<gene>
    <name evidence="12" type="primary">Porin2</name>
</gene>
<accession>A0A6P4ICI3</accession>
<dbReference type="PRINTS" id="PR00185">
    <property type="entry name" value="EUKARYTPORIN"/>
</dbReference>
<evidence type="ECO:0000256" key="6">
    <source>
        <dbReference type="ARBA" id="ARBA00022787"/>
    </source>
</evidence>
<comment type="similarity">
    <text evidence="2">Belongs to the eukaryotic mitochondrial porin family.</text>
</comment>
<sequence length="301" mass="33712">MAKIPTYPELGKLARDLFRRGYHPGLWQIETKTMTSPGIELLSTGFTNYDNSKVSGMLQSKYIMEDKGLTLTEGWNTDRYIFGEIMQKDKLSEGLSLGLGARFRPSTNDLDAKFRVQYLQEKFHALVDLTLNSSYPVLNASVVMPYEDFLGGLGLELDLHNVYVNAWKVALGWSNEQATVLAELKDHGAFLASLFYKVDEKIDAGVELDRTARWWGDGGGDTDNPEEVQEYHGGDVIVSLGMIYRLDENAFIRAKINNIVELGLGYEQKFGEGITGNISAILDFRRYSGYHRIGVGVALQC</sequence>
<keyword evidence="11" id="KW-1185">Reference proteome</keyword>
<name>A0A6P4ICI3_DROKI</name>
<organism evidence="11 12">
    <name type="scientific">Drosophila kikkawai</name>
    <name type="common">Fruit fly</name>
    <dbReference type="NCBI Taxonomy" id="30033"/>
    <lineage>
        <taxon>Eukaryota</taxon>
        <taxon>Metazoa</taxon>
        <taxon>Ecdysozoa</taxon>
        <taxon>Arthropoda</taxon>
        <taxon>Hexapoda</taxon>
        <taxon>Insecta</taxon>
        <taxon>Pterygota</taxon>
        <taxon>Neoptera</taxon>
        <taxon>Endopterygota</taxon>
        <taxon>Diptera</taxon>
        <taxon>Brachycera</taxon>
        <taxon>Muscomorpha</taxon>
        <taxon>Ephydroidea</taxon>
        <taxon>Drosophilidae</taxon>
        <taxon>Drosophila</taxon>
        <taxon>Sophophora</taxon>
    </lineage>
</organism>
<dbReference type="FunFam" id="2.40.160.10:FF:000012">
    <property type="entry name" value="Voltage-dependent anion-selective channel"/>
    <property type="match status" value="1"/>
</dbReference>
<dbReference type="OrthoDB" id="7827681at2759"/>
<proteinExistence type="inferred from homology"/>
<evidence type="ECO:0000313" key="11">
    <source>
        <dbReference type="Proteomes" id="UP001652661"/>
    </source>
</evidence>
<evidence type="ECO:0000313" key="12">
    <source>
        <dbReference type="RefSeq" id="XP_017025930.1"/>
    </source>
</evidence>
<dbReference type="Proteomes" id="UP001652661">
    <property type="component" value="Chromosome 2L"/>
</dbReference>
<dbReference type="GO" id="GO:0005741">
    <property type="term" value="C:mitochondrial outer membrane"/>
    <property type="evidence" value="ECO:0007669"/>
    <property type="project" value="UniProtKB-SubCell"/>
</dbReference>
<evidence type="ECO:0000256" key="7">
    <source>
        <dbReference type="ARBA" id="ARBA00023065"/>
    </source>
</evidence>
<dbReference type="PANTHER" id="PTHR11743">
    <property type="entry name" value="VOLTAGE-DEPENDENT ANION-SELECTIVE CHANNEL"/>
    <property type="match status" value="1"/>
</dbReference>
<keyword evidence="4" id="KW-1134">Transmembrane beta strand</keyword>
<dbReference type="InterPro" id="IPR027246">
    <property type="entry name" value="Porin_Euk/Tom40"/>
</dbReference>
<dbReference type="CDD" id="cd07306">
    <property type="entry name" value="Porin3_VDAC"/>
    <property type="match status" value="1"/>
</dbReference>
<evidence type="ECO:0000256" key="4">
    <source>
        <dbReference type="ARBA" id="ARBA00022452"/>
    </source>
</evidence>
<dbReference type="AlphaFoldDB" id="A0A6P4ICI3"/>
<evidence type="ECO:0000256" key="8">
    <source>
        <dbReference type="ARBA" id="ARBA00023114"/>
    </source>
</evidence>
<dbReference type="InterPro" id="IPR001925">
    <property type="entry name" value="Porin_Euk"/>
</dbReference>
<dbReference type="InterPro" id="IPR023614">
    <property type="entry name" value="Porin_dom_sf"/>
</dbReference>
<evidence type="ECO:0000256" key="2">
    <source>
        <dbReference type="ARBA" id="ARBA00007780"/>
    </source>
</evidence>
<evidence type="ECO:0000256" key="3">
    <source>
        <dbReference type="ARBA" id="ARBA00022448"/>
    </source>
</evidence>
<protein>
    <submittedName>
        <fullName evidence="12">Voltage-dependent anion-selective channel</fullName>
    </submittedName>
</protein>
<keyword evidence="3" id="KW-0813">Transport</keyword>
<reference evidence="12" key="2">
    <citation type="submission" date="2025-08" db="UniProtKB">
        <authorList>
            <consortium name="RefSeq"/>
        </authorList>
    </citation>
    <scope>IDENTIFICATION</scope>
    <source>
        <strain evidence="12">14028-0561.14</strain>
        <tissue evidence="12">Whole fly</tissue>
    </source>
</reference>
<keyword evidence="8" id="KW-0626">Porin</keyword>
<dbReference type="GO" id="GO:0015288">
    <property type="term" value="F:porin activity"/>
    <property type="evidence" value="ECO:0007669"/>
    <property type="project" value="UniProtKB-KW"/>
</dbReference>